<gene>
    <name evidence="4" type="ORF">PBRA_007124</name>
    <name evidence="5" type="ORF">PLBR_LOCUS5779</name>
</gene>
<dbReference type="PANTHER" id="PTHR43861">
    <property type="entry name" value="TRANS-ACONITATE 2-METHYLTRANSFERASE-RELATED"/>
    <property type="match status" value="1"/>
</dbReference>
<dbReference type="Proteomes" id="UP000039324">
    <property type="component" value="Unassembled WGS sequence"/>
</dbReference>
<feature type="domain" description="Methyltransferase" evidence="3">
    <location>
        <begin position="49"/>
        <end position="148"/>
    </location>
</feature>
<evidence type="ECO:0000313" key="7">
    <source>
        <dbReference type="Proteomes" id="UP000290189"/>
    </source>
</evidence>
<dbReference type="CDD" id="cd02440">
    <property type="entry name" value="AdoMet_MTases"/>
    <property type="match status" value="1"/>
</dbReference>
<evidence type="ECO:0000313" key="6">
    <source>
        <dbReference type="Proteomes" id="UP000039324"/>
    </source>
</evidence>
<dbReference type="Pfam" id="PF13649">
    <property type="entry name" value="Methyltransf_25"/>
    <property type="match status" value="1"/>
</dbReference>
<keyword evidence="2" id="KW-0808">Transferase</keyword>
<sequence>MRLVTSSTAANYGARATSFASWAEQQGAAARTARERLSEYRERPFQALLDVGCGSGRDAIAFARAGAGRVVGVDPCRDLVDIAIRNATSSRTPCTFHVGDIVDPPVTWDPALPDDIEFDGVFALASLFHIPKRDLPEALANIARTTSPDAVMLTTFPVGEGDGPMPDGRWRTALTMDEHDQLLASAGFAPVNRSAISIYNGVWDTVVSLKNTAT</sequence>
<dbReference type="Proteomes" id="UP000290189">
    <property type="component" value="Unassembled WGS sequence"/>
</dbReference>
<dbReference type="InterPro" id="IPR041698">
    <property type="entry name" value="Methyltransf_25"/>
</dbReference>
<dbReference type="STRING" id="37360.A0A0G4IUR0"/>
<reference evidence="4 6" key="1">
    <citation type="submission" date="2015-02" db="EMBL/GenBank/DDBJ databases">
        <authorList>
            <person name="Chooi Y.-H."/>
        </authorList>
    </citation>
    <scope>NUCLEOTIDE SEQUENCE [LARGE SCALE GENOMIC DNA]</scope>
    <source>
        <strain evidence="4">E3</strain>
    </source>
</reference>
<proteinExistence type="predicted"/>
<evidence type="ECO:0000256" key="2">
    <source>
        <dbReference type="ARBA" id="ARBA00022679"/>
    </source>
</evidence>
<organism evidence="4 6">
    <name type="scientific">Plasmodiophora brassicae</name>
    <name type="common">Clubroot disease agent</name>
    <dbReference type="NCBI Taxonomy" id="37360"/>
    <lineage>
        <taxon>Eukaryota</taxon>
        <taxon>Sar</taxon>
        <taxon>Rhizaria</taxon>
        <taxon>Endomyxa</taxon>
        <taxon>Phytomyxea</taxon>
        <taxon>Plasmodiophorida</taxon>
        <taxon>Plasmodiophoridae</taxon>
        <taxon>Plasmodiophora</taxon>
    </lineage>
</organism>
<dbReference type="GO" id="GO:0032259">
    <property type="term" value="P:methylation"/>
    <property type="evidence" value="ECO:0007669"/>
    <property type="project" value="UniProtKB-KW"/>
</dbReference>
<keyword evidence="5" id="KW-0496">Mitochondrion</keyword>
<evidence type="ECO:0000313" key="5">
    <source>
        <dbReference type="EMBL" id="SPQ98564.1"/>
    </source>
</evidence>
<dbReference type="GO" id="GO:0008168">
    <property type="term" value="F:methyltransferase activity"/>
    <property type="evidence" value="ECO:0007669"/>
    <property type="project" value="UniProtKB-KW"/>
</dbReference>
<dbReference type="Gene3D" id="3.40.50.150">
    <property type="entry name" value="Vaccinia Virus protein VP39"/>
    <property type="match status" value="1"/>
</dbReference>
<geneLocation type="mitochondrion" evidence="5"/>
<dbReference type="OMA" id="NTEYMWH"/>
<dbReference type="PANTHER" id="PTHR43861:SF1">
    <property type="entry name" value="TRANS-ACONITATE 2-METHYLTRANSFERASE"/>
    <property type="match status" value="1"/>
</dbReference>
<keyword evidence="6" id="KW-1185">Reference proteome</keyword>
<dbReference type="SUPFAM" id="SSF53335">
    <property type="entry name" value="S-adenosyl-L-methionine-dependent methyltransferases"/>
    <property type="match status" value="1"/>
</dbReference>
<evidence type="ECO:0000259" key="3">
    <source>
        <dbReference type="Pfam" id="PF13649"/>
    </source>
</evidence>
<dbReference type="EMBL" id="CDSF01000089">
    <property type="protein sequence ID" value="CEO99010.1"/>
    <property type="molecule type" value="Genomic_DNA"/>
</dbReference>
<dbReference type="EMBL" id="OVEO01000010">
    <property type="protein sequence ID" value="SPQ98564.1"/>
    <property type="molecule type" value="Genomic_DNA"/>
</dbReference>
<reference evidence="5 7" key="2">
    <citation type="submission" date="2018-03" db="EMBL/GenBank/DDBJ databases">
        <authorList>
            <person name="Fogelqvist J."/>
        </authorList>
    </citation>
    <scope>NUCLEOTIDE SEQUENCE [LARGE SCALE GENOMIC DNA]</scope>
</reference>
<protein>
    <recommendedName>
        <fullName evidence="3">Methyltransferase domain-containing protein</fullName>
    </recommendedName>
</protein>
<keyword evidence="1" id="KW-0489">Methyltransferase</keyword>
<dbReference type="OrthoDB" id="540004at2759"/>
<accession>A0A0G4IUR0</accession>
<evidence type="ECO:0000313" key="4">
    <source>
        <dbReference type="EMBL" id="CEO99010.1"/>
    </source>
</evidence>
<name>A0A0G4IUR0_PLABS</name>
<evidence type="ECO:0000256" key="1">
    <source>
        <dbReference type="ARBA" id="ARBA00022603"/>
    </source>
</evidence>
<dbReference type="AlphaFoldDB" id="A0A0G4IUR0"/>
<dbReference type="InterPro" id="IPR029063">
    <property type="entry name" value="SAM-dependent_MTases_sf"/>
</dbReference>